<keyword evidence="1" id="KW-1133">Transmembrane helix</keyword>
<dbReference type="STRING" id="68231.AQJ30_27485"/>
<reference evidence="2 3" key="1">
    <citation type="submission" date="2015-10" db="EMBL/GenBank/DDBJ databases">
        <title>Draft genome sequence of Streptomyces longwoodensis DSM 41677, type strain for the species Streptomyces longwoodensis.</title>
        <authorList>
            <person name="Ruckert C."/>
            <person name="Winkler A."/>
            <person name="Kalinowski J."/>
            <person name="Kampfer P."/>
            <person name="Glaeser S."/>
        </authorList>
    </citation>
    <scope>NUCLEOTIDE SEQUENCE [LARGE SCALE GENOMIC DNA]</scope>
    <source>
        <strain evidence="2 3">DSM 41677</strain>
    </source>
</reference>
<keyword evidence="1" id="KW-0472">Membrane</keyword>
<protein>
    <submittedName>
        <fullName evidence="2">Uncharacterized protein</fullName>
    </submittedName>
</protein>
<keyword evidence="3" id="KW-1185">Reference proteome</keyword>
<sequence>MTPLNIPAYSIVTLGGVVVGLGLFLWDASRWWADHPKKRLSLKALRKLAPTLLCVSYGTLLILSAGGLLGAAADWSLWGSNQLGEGLLVYGVGGTAPNVTRTAHLVLTPGGHAVVILATVVLVAVASRRGFRWDFVRPTLAGVSLGLAKSVAGLAGLILAPGVSTLGDLVTGLL</sequence>
<feature type="transmembrane region" description="Helical" evidence="1">
    <location>
        <begin position="139"/>
        <end position="160"/>
    </location>
</feature>
<dbReference type="RefSeq" id="WP_067239362.1">
    <property type="nucleotide sequence ID" value="NZ_KQ948560.1"/>
</dbReference>
<dbReference type="EMBL" id="LMWS01000035">
    <property type="protein sequence ID" value="KUN34816.1"/>
    <property type="molecule type" value="Genomic_DNA"/>
</dbReference>
<accession>A0A101QRL1</accession>
<gene>
    <name evidence="2" type="ORF">AQJ30_27485</name>
</gene>
<keyword evidence="1" id="KW-0812">Transmembrane</keyword>
<dbReference type="GeneID" id="91428319"/>
<feature type="transmembrane region" description="Helical" evidence="1">
    <location>
        <begin position="48"/>
        <end position="73"/>
    </location>
</feature>
<evidence type="ECO:0000313" key="3">
    <source>
        <dbReference type="Proteomes" id="UP000053271"/>
    </source>
</evidence>
<feature type="transmembrane region" description="Helical" evidence="1">
    <location>
        <begin position="106"/>
        <end position="127"/>
    </location>
</feature>
<dbReference type="AlphaFoldDB" id="A0A101QRL1"/>
<proteinExistence type="predicted"/>
<feature type="transmembrane region" description="Helical" evidence="1">
    <location>
        <begin position="6"/>
        <end position="27"/>
    </location>
</feature>
<evidence type="ECO:0000313" key="2">
    <source>
        <dbReference type="EMBL" id="KUN34816.1"/>
    </source>
</evidence>
<name>A0A101QRL1_9ACTN</name>
<organism evidence="2 3">
    <name type="scientific">Streptomyces longwoodensis</name>
    <dbReference type="NCBI Taxonomy" id="68231"/>
    <lineage>
        <taxon>Bacteria</taxon>
        <taxon>Bacillati</taxon>
        <taxon>Actinomycetota</taxon>
        <taxon>Actinomycetes</taxon>
        <taxon>Kitasatosporales</taxon>
        <taxon>Streptomycetaceae</taxon>
        <taxon>Streptomyces</taxon>
    </lineage>
</organism>
<dbReference type="Proteomes" id="UP000053271">
    <property type="component" value="Unassembled WGS sequence"/>
</dbReference>
<evidence type="ECO:0000256" key="1">
    <source>
        <dbReference type="SAM" id="Phobius"/>
    </source>
</evidence>
<comment type="caution">
    <text evidence="2">The sequence shown here is derived from an EMBL/GenBank/DDBJ whole genome shotgun (WGS) entry which is preliminary data.</text>
</comment>